<sequence length="366" mass="41834">MSSIPRQPKITEAWDALLAPLPEPTPTGINLKHGNALHQLQLLRLEDDASLPRGVWERELKRSDWPQVELLACSLLSTESKDLQVAAWLGEAWIHRYDLLGLRSALELLAELLERYPGTLYPKGPQGDMDWLAGTLSWTAKSYSQLAQMKMEIPGKDKERSGITLYLWESTKQRLVHQSGDSKQKQNQAEAQQQYRELCDALRSLPLEVLLAQRLLINETRESVRRLEVWIDEHLSDDPPSLQVLHDRLARWQRLLEEAMTLHPEKFEPADLPVDYEQANAPAVMAVSETSPEIVSTYTRQHAYNQLKEIANFLHQTEPHSPVPYLLDTAVTWGEMSLRELLLDILSAGIDERKIWEKLGVIPKQS</sequence>
<name>A0A2Z5A9N0_9PSED</name>
<accession>A0A2Z5A9N0</accession>
<dbReference type="Pfam" id="PF06812">
    <property type="entry name" value="ImpA_N"/>
    <property type="match status" value="1"/>
</dbReference>
<dbReference type="InterPro" id="IPR010657">
    <property type="entry name" value="ImpA_N"/>
</dbReference>
<dbReference type="PANTHER" id="PTHR37951:SF1">
    <property type="entry name" value="TYPE VI SECRETION SYSTEM COMPONENT TSSA1"/>
    <property type="match status" value="1"/>
</dbReference>
<reference evidence="2 3" key="1">
    <citation type="submission" date="2017-06" db="EMBL/GenBank/DDBJ databases">
        <title>Evolution towards high GC content and high-temperature stress adaptation in endophytic Pseudomonas oryzihabitans impacted its plant-growth promoting traits.</title>
        <authorList>
            <person name="Nascimento F.X."/>
        </authorList>
    </citation>
    <scope>NUCLEOTIDE SEQUENCE [LARGE SCALE GENOMIC DNA]</scope>
    <source>
        <strain evidence="2 3">MS8</strain>
    </source>
</reference>
<dbReference type="NCBIfam" id="TIGR03363">
    <property type="entry name" value="VI_chp_8"/>
    <property type="match status" value="1"/>
</dbReference>
<dbReference type="Proteomes" id="UP000250579">
    <property type="component" value="Chromosome"/>
</dbReference>
<gene>
    <name evidence="2" type="ORF">CE139_13540</name>
</gene>
<evidence type="ECO:0000313" key="3">
    <source>
        <dbReference type="Proteomes" id="UP000250579"/>
    </source>
</evidence>
<evidence type="ECO:0000259" key="1">
    <source>
        <dbReference type="Pfam" id="PF06812"/>
    </source>
</evidence>
<evidence type="ECO:0000313" key="2">
    <source>
        <dbReference type="EMBL" id="AXA66799.1"/>
    </source>
</evidence>
<dbReference type="RefSeq" id="WP_208691040.1">
    <property type="nucleotide sequence ID" value="NZ_CP022198.1"/>
</dbReference>
<dbReference type="InterPro" id="IPR017740">
    <property type="entry name" value="TssA-like"/>
</dbReference>
<dbReference type="EMBL" id="CP022198">
    <property type="protein sequence ID" value="AXA66799.1"/>
    <property type="molecule type" value="Genomic_DNA"/>
</dbReference>
<organism evidence="2 3">
    <name type="scientific">Pseudomonas oryzihabitans</name>
    <dbReference type="NCBI Taxonomy" id="47885"/>
    <lineage>
        <taxon>Bacteria</taxon>
        <taxon>Pseudomonadati</taxon>
        <taxon>Pseudomonadota</taxon>
        <taxon>Gammaproteobacteria</taxon>
        <taxon>Pseudomonadales</taxon>
        <taxon>Pseudomonadaceae</taxon>
        <taxon>Pseudomonas</taxon>
    </lineage>
</organism>
<feature type="domain" description="ImpA N-terminal" evidence="1">
    <location>
        <begin position="18"/>
        <end position="139"/>
    </location>
</feature>
<dbReference type="PANTHER" id="PTHR37951">
    <property type="entry name" value="CYTOPLASMIC PROTEIN-RELATED"/>
    <property type="match status" value="1"/>
</dbReference>
<proteinExistence type="predicted"/>
<dbReference type="AlphaFoldDB" id="A0A2Z5A9N0"/>
<protein>
    <recommendedName>
        <fullName evidence="1">ImpA N-terminal domain-containing protein</fullName>
    </recommendedName>
</protein>